<evidence type="ECO:0008006" key="3">
    <source>
        <dbReference type="Google" id="ProtNLM"/>
    </source>
</evidence>
<proteinExistence type="predicted"/>
<dbReference type="Proteomes" id="UP000249645">
    <property type="component" value="Unassembled WGS sequence"/>
</dbReference>
<dbReference type="EMBL" id="QFOI01000012">
    <property type="protein sequence ID" value="PZP52116.1"/>
    <property type="molecule type" value="Genomic_DNA"/>
</dbReference>
<dbReference type="AlphaFoldDB" id="A0A2W5H249"/>
<evidence type="ECO:0000313" key="1">
    <source>
        <dbReference type="EMBL" id="PZP52116.1"/>
    </source>
</evidence>
<protein>
    <recommendedName>
        <fullName evidence="3">Lipoprotein</fullName>
    </recommendedName>
</protein>
<organism evidence="1 2">
    <name type="scientific">Pseudopedobacter saltans</name>
    <dbReference type="NCBI Taxonomy" id="151895"/>
    <lineage>
        <taxon>Bacteria</taxon>
        <taxon>Pseudomonadati</taxon>
        <taxon>Bacteroidota</taxon>
        <taxon>Sphingobacteriia</taxon>
        <taxon>Sphingobacteriales</taxon>
        <taxon>Sphingobacteriaceae</taxon>
        <taxon>Pseudopedobacter</taxon>
    </lineage>
</organism>
<name>A0A2W5H249_9SPHI</name>
<gene>
    <name evidence="1" type="ORF">DI598_01495</name>
</gene>
<comment type="caution">
    <text evidence="1">The sequence shown here is derived from an EMBL/GenBank/DDBJ whole genome shotgun (WGS) entry which is preliminary data.</text>
</comment>
<reference evidence="1 2" key="1">
    <citation type="submission" date="2017-11" db="EMBL/GenBank/DDBJ databases">
        <title>Infants hospitalized years apart are colonized by the same room-sourced microbial strains.</title>
        <authorList>
            <person name="Brooks B."/>
            <person name="Olm M.R."/>
            <person name="Firek B.A."/>
            <person name="Baker R."/>
            <person name="Thomas B.C."/>
            <person name="Morowitz M.J."/>
            <person name="Banfield J.F."/>
        </authorList>
    </citation>
    <scope>NUCLEOTIDE SEQUENCE [LARGE SCALE GENOMIC DNA]</scope>
    <source>
        <strain evidence="1">S2_009_000_R2_76</strain>
    </source>
</reference>
<evidence type="ECO:0000313" key="2">
    <source>
        <dbReference type="Proteomes" id="UP000249645"/>
    </source>
</evidence>
<sequence>MKKTFFWTSTLIIVASCNNTNKPSSEKTEPSPIEILMDSVMHGHDQGMGKIGRVEKAAQELSHKIDSIKQTKNVNKPLLATWESAKKNLDLADSSMNKWMDSFDMDMDGMDSTTKIKYLQNNQKWVNGIADSLKIALNTADSLLKK</sequence>
<dbReference type="PROSITE" id="PS51257">
    <property type="entry name" value="PROKAR_LIPOPROTEIN"/>
    <property type="match status" value="1"/>
</dbReference>
<accession>A0A2W5H249</accession>